<protein>
    <submittedName>
        <fullName evidence="1">Uncharacterized protein</fullName>
    </submittedName>
</protein>
<organism evidence="1">
    <name type="scientific">Cucumis melo</name>
    <name type="common">Muskmelon</name>
    <dbReference type="NCBI Taxonomy" id="3656"/>
    <lineage>
        <taxon>Eukaryota</taxon>
        <taxon>Viridiplantae</taxon>
        <taxon>Streptophyta</taxon>
        <taxon>Embryophyta</taxon>
        <taxon>Tracheophyta</taxon>
        <taxon>Spermatophyta</taxon>
        <taxon>Magnoliopsida</taxon>
        <taxon>eudicotyledons</taxon>
        <taxon>Gunneridae</taxon>
        <taxon>Pentapetalae</taxon>
        <taxon>rosids</taxon>
        <taxon>fabids</taxon>
        <taxon>Cucurbitales</taxon>
        <taxon>Cucurbitaceae</taxon>
        <taxon>Benincaseae</taxon>
        <taxon>Cucumis</taxon>
    </lineage>
</organism>
<accession>A0A9I9E8Y0</accession>
<dbReference type="EnsemblPlants" id="MELO3C030434.2.1">
    <property type="protein sequence ID" value="MELO3C030434.2.1"/>
    <property type="gene ID" value="MELO3C030434.2"/>
</dbReference>
<reference evidence="1" key="1">
    <citation type="submission" date="2023-03" db="UniProtKB">
        <authorList>
            <consortium name="EnsemblPlants"/>
        </authorList>
    </citation>
    <scope>IDENTIFICATION</scope>
</reference>
<name>A0A9I9E8Y0_CUCME</name>
<dbReference type="Gramene" id="MELO3C030434.2.1">
    <property type="protein sequence ID" value="MELO3C030434.2.1"/>
    <property type="gene ID" value="MELO3C030434.2"/>
</dbReference>
<sequence length="168" mass="18277">PLALTFNLTFFTQISLLLQSFVCRAVSLFDIVSSICVVFIVTCKPPPPLLSVCRFVVARVHRRSLLVVSRSVRGRSQAAAASYVCTGSSAAAVQKPPFSSAQVKLLHTSVVQSHRAFYRHALLARNWGTSKILWSNSDTVAAKKDGVDSEDLNIDMDSFGSMLAFNGL</sequence>
<evidence type="ECO:0000313" key="1">
    <source>
        <dbReference type="EnsemblPlants" id="MELO3C030434.2.1"/>
    </source>
</evidence>
<dbReference type="AlphaFoldDB" id="A0A9I9E8Y0"/>
<proteinExistence type="predicted"/>